<sequence>MTQPRRPERLISPITTTAARSDLHTDLNIRYPPRIPRLIRRPAPTAITTTELDHRPSSISSAISITREYARRTEPAHDLHCAFDEKAVDLSAIREVHIEETANNRNYVPLHFEILQEDGGRYSTTYRIENVLRNDGTVYCSQRYGTVNILMKFGGCTSCSVSHIIIKSPQYGYTAPCKEGMIFTSHKPIDIESTRGFDLFTQENYERYTEMNREQLDDSDPAAWFNASMYSQSVIDMKERSCKYILIKLLGNDTSNLDLQYIGLIGYTGSRCFAKGNLC</sequence>
<comment type="caution">
    <text evidence="1">The sequence shown here is derived from an EMBL/GenBank/DDBJ whole genome shotgun (WGS) entry which is preliminary data.</text>
</comment>
<evidence type="ECO:0000313" key="2">
    <source>
        <dbReference type="Proteomes" id="UP001473302"/>
    </source>
</evidence>
<accession>A0ABP9YST7</accession>
<keyword evidence="2" id="KW-1185">Reference proteome</keyword>
<protein>
    <submittedName>
        <fullName evidence="1">Uncharacterized protein</fullName>
    </submittedName>
</protein>
<reference evidence="1 2" key="1">
    <citation type="submission" date="2024-04" db="EMBL/GenBank/DDBJ databases">
        <title>genome sequences of Mucor flavus KT1a and Helicostylum pulchrum KT1b strains isolated from the surface of a dry-aged beef.</title>
        <authorList>
            <person name="Toyotome T."/>
            <person name="Hosono M."/>
            <person name="Torimaru M."/>
            <person name="Fukuda K."/>
            <person name="Mikami N."/>
        </authorList>
    </citation>
    <scope>NUCLEOTIDE SEQUENCE [LARGE SCALE GENOMIC DNA]</scope>
    <source>
        <strain evidence="1 2">KT1a</strain>
    </source>
</reference>
<name>A0ABP9YST7_9FUNG</name>
<dbReference type="EMBL" id="BAABUK010000006">
    <property type="protein sequence ID" value="GAA5809921.1"/>
    <property type="molecule type" value="Genomic_DNA"/>
</dbReference>
<organism evidence="1 2">
    <name type="scientific">Mucor flavus</name>
    <dbReference type="NCBI Taxonomy" id="439312"/>
    <lineage>
        <taxon>Eukaryota</taxon>
        <taxon>Fungi</taxon>
        <taxon>Fungi incertae sedis</taxon>
        <taxon>Mucoromycota</taxon>
        <taxon>Mucoromycotina</taxon>
        <taxon>Mucoromycetes</taxon>
        <taxon>Mucorales</taxon>
        <taxon>Mucorineae</taxon>
        <taxon>Mucoraceae</taxon>
        <taxon>Mucor</taxon>
    </lineage>
</organism>
<evidence type="ECO:0000313" key="1">
    <source>
        <dbReference type="EMBL" id="GAA5809921.1"/>
    </source>
</evidence>
<gene>
    <name evidence="1" type="ORF">MFLAVUS_003336</name>
</gene>
<dbReference type="Proteomes" id="UP001473302">
    <property type="component" value="Unassembled WGS sequence"/>
</dbReference>
<proteinExistence type="predicted"/>